<dbReference type="PANTHER" id="PTHR30624">
    <property type="entry name" value="UNCHARACTERIZED PROTEIN TLDD AND PMBA"/>
    <property type="match status" value="1"/>
</dbReference>
<name>A0A401ULF4_9CLOT</name>
<dbReference type="EMBL" id="BHYK01000009">
    <property type="protein sequence ID" value="GCD10358.1"/>
    <property type="molecule type" value="Genomic_DNA"/>
</dbReference>
<feature type="domain" description="Metalloprotease TldD/E C-terminal" evidence="2">
    <location>
        <begin position="243"/>
        <end position="469"/>
    </location>
</feature>
<reference evidence="3 4" key="1">
    <citation type="submission" date="2018-11" db="EMBL/GenBank/DDBJ databases">
        <title>Genome sequencing and assembly of Clostridium tagluense strain A121.</title>
        <authorList>
            <person name="Murakami T."/>
            <person name="Segawa T."/>
            <person name="Shcherbakova V.A."/>
            <person name="Mori H."/>
            <person name="Yoshimura Y."/>
        </authorList>
    </citation>
    <scope>NUCLEOTIDE SEQUENCE [LARGE SCALE GENOMIC DNA]</scope>
    <source>
        <strain evidence="3 4">A121</strain>
    </source>
</reference>
<comment type="caution">
    <text evidence="3">The sequence shown here is derived from an EMBL/GenBank/DDBJ whole genome shotgun (WGS) entry which is preliminary data.</text>
</comment>
<dbReference type="OrthoDB" id="9803213at2"/>
<dbReference type="GO" id="GO:0005829">
    <property type="term" value="C:cytosol"/>
    <property type="evidence" value="ECO:0007669"/>
    <property type="project" value="TreeGrafter"/>
</dbReference>
<dbReference type="Pfam" id="PF19289">
    <property type="entry name" value="PmbA_TldD_3rd"/>
    <property type="match status" value="1"/>
</dbReference>
<dbReference type="GO" id="GO:0008237">
    <property type="term" value="F:metallopeptidase activity"/>
    <property type="evidence" value="ECO:0007669"/>
    <property type="project" value="InterPro"/>
</dbReference>
<dbReference type="AlphaFoldDB" id="A0A401ULF4"/>
<evidence type="ECO:0000259" key="2">
    <source>
        <dbReference type="Pfam" id="PF19289"/>
    </source>
</evidence>
<dbReference type="GO" id="GO:0006508">
    <property type="term" value="P:proteolysis"/>
    <property type="evidence" value="ECO:0007669"/>
    <property type="project" value="UniProtKB-KW"/>
</dbReference>
<sequence>MKVSMSSFLMNQKPILKKIVNLLSENYKYVSILGTDTKGKIYNVQKTGIDLSDSHWCERGFVIRVHNGINYSEFSFNEINENNLNTIVDEIHLKMAKTLERLKNASITINTYELIEEALIKEQFLGEVTTLPSSLTSKEKIEKMCSIKDSALSYSDLLVDFKVTYHEVHVSKIFISNNKELEQSYIWSEGYLVSIVRRDENTKYAHASFSGLKAVELIDEMENNIEKVIDTSIKLLDARSVIPGEYEVICSPEISGLIAHEAFGHGVEMDMFVKKRAKSMEYLGKSVASELVTMHDGAAAASNMSSYLFDDEGVLGTDTIVIEKGQLKTGISDILSALKLGTTPTGNGKRESFERKAYARMTNTFFTAGNDTLEDMIASIKHGYILDGTMSGMEDPKNWGIQCMILQGSEIKDGRLTGKIVSPVIMTGYVPDVLKSISMLSETVELSGSGACGKGYKEWVKVSDGGPYIKAKVRLG</sequence>
<comment type="similarity">
    <text evidence="1">Belongs to the peptidase U62 family.</text>
</comment>
<dbReference type="RefSeq" id="WP_125000835.1">
    <property type="nucleotide sequence ID" value="NZ_BHYK01000009.1"/>
</dbReference>
<gene>
    <name evidence="3" type="ORF">Ctaglu_19810</name>
</gene>
<dbReference type="InterPro" id="IPR036059">
    <property type="entry name" value="TldD/PmbA_sf"/>
</dbReference>
<dbReference type="Proteomes" id="UP000287872">
    <property type="component" value="Unassembled WGS sequence"/>
</dbReference>
<dbReference type="InterPro" id="IPR051463">
    <property type="entry name" value="Peptidase_U62_metallo"/>
</dbReference>
<dbReference type="Gene3D" id="3.30.2290.10">
    <property type="entry name" value="PmbA/TldD superfamily"/>
    <property type="match status" value="1"/>
</dbReference>
<evidence type="ECO:0000313" key="4">
    <source>
        <dbReference type="Proteomes" id="UP000287872"/>
    </source>
</evidence>
<keyword evidence="4" id="KW-1185">Reference proteome</keyword>
<keyword evidence="3" id="KW-0378">Hydrolase</keyword>
<evidence type="ECO:0000256" key="1">
    <source>
        <dbReference type="ARBA" id="ARBA00005836"/>
    </source>
</evidence>
<protein>
    <submittedName>
        <fullName evidence="3">Zn-dependent protease</fullName>
    </submittedName>
</protein>
<organism evidence="3 4">
    <name type="scientific">Clostridium tagluense</name>
    <dbReference type="NCBI Taxonomy" id="360422"/>
    <lineage>
        <taxon>Bacteria</taxon>
        <taxon>Bacillati</taxon>
        <taxon>Bacillota</taxon>
        <taxon>Clostridia</taxon>
        <taxon>Eubacteriales</taxon>
        <taxon>Clostridiaceae</taxon>
        <taxon>Clostridium</taxon>
    </lineage>
</organism>
<accession>A0A401ULF4</accession>
<evidence type="ECO:0000313" key="3">
    <source>
        <dbReference type="EMBL" id="GCD10358.1"/>
    </source>
</evidence>
<dbReference type="PANTHER" id="PTHR30624:SF4">
    <property type="entry name" value="METALLOPROTEASE TLDD"/>
    <property type="match status" value="1"/>
</dbReference>
<proteinExistence type="inferred from homology"/>
<keyword evidence="3" id="KW-0645">Protease</keyword>
<dbReference type="SUPFAM" id="SSF111283">
    <property type="entry name" value="Putative modulator of DNA gyrase, PmbA/TldD"/>
    <property type="match status" value="1"/>
</dbReference>
<dbReference type="InterPro" id="IPR045569">
    <property type="entry name" value="Metalloprtase-TldD/E_C"/>
</dbReference>
<dbReference type="InterPro" id="IPR035068">
    <property type="entry name" value="TldD/PmbA_N"/>
</dbReference>